<sequence length="681" mass="74483">MNTSASNSVVPSSAMDASASTQPQTLGIFKRPEFIAGIEDFRKHFGQEVRCKTTEGYTFLGLDKPVFGYTPLSQQQQQNHQDKPKSAPAKAPATDKSMAVGETLLVPNGISQASQPLPQAAGPALHARAVRAPAKTVATGSRGAQRESESTLDHLMSFIKPSPPPSANTTQHAVTLRSTAAQRPVFVKTVVVSQVQTRTNTMTPSLPAHIVPQSPSVKRLVALQHKVDALQHKVNALQEQEKLSKQQYSCERSSSTDVQKRNANTEAMERIKRGSRGSDARDERLSAGSRSPAELDNGQHRRGDPPHSNARKRPRPGFEFQIRVPKKARRQVLDAIAATTSNKRPASSYPAPGGGEELPIEPKRARKADTSLANTPTVPLRQRTRSPPAPKSSRKSHTNHLSPTRSGSATRLASERRPRIAEKNRGGETEKEGSAYTASTTTGHSRTVPGAPPVDIEQLKRQSARLEGFMRSFKHSGDAENSPKGRKELEIGYYLESLACCLEDFWCRSAFSAPSEMKKRWSTMLELCGHIRRTCNTRELSPIRGCAALITASVYYQLSSTTLEIVQGSRESSEPNNLASNVAKLLADMGKYEQSSRQLLSAYEVSRQFPQTWKRCVAVHSAHLTYEPRSYPMASKWPSVAYPVGATSNPMDVANFARQLGSEWLERSGLALKAPKGQTSA</sequence>
<feature type="compositionally biased region" description="Polar residues" evidence="1">
    <location>
        <begin position="399"/>
        <end position="411"/>
    </location>
</feature>
<comment type="caution">
    <text evidence="2">The sequence shown here is derived from an EMBL/GenBank/DDBJ whole genome shotgun (WGS) entry which is preliminary data.</text>
</comment>
<feature type="compositionally biased region" description="Basic and acidic residues" evidence="1">
    <location>
        <begin position="360"/>
        <end position="369"/>
    </location>
</feature>
<protein>
    <submittedName>
        <fullName evidence="2">Uncharacterized protein</fullName>
    </submittedName>
</protein>
<feature type="compositionally biased region" description="Polar residues" evidence="1">
    <location>
        <begin position="436"/>
        <end position="445"/>
    </location>
</feature>
<dbReference type="Proteomes" id="UP001140011">
    <property type="component" value="Unassembled WGS sequence"/>
</dbReference>
<feature type="compositionally biased region" description="Polar residues" evidence="1">
    <location>
        <begin position="245"/>
        <end position="265"/>
    </location>
</feature>
<feature type="region of interest" description="Disordered" evidence="1">
    <location>
        <begin position="74"/>
        <end position="96"/>
    </location>
</feature>
<feature type="compositionally biased region" description="Basic and acidic residues" evidence="1">
    <location>
        <begin position="413"/>
        <end position="433"/>
    </location>
</feature>
<keyword evidence="3" id="KW-1185">Reference proteome</keyword>
<reference evidence="2" key="1">
    <citation type="submission" date="2022-07" db="EMBL/GenBank/DDBJ databases">
        <title>Phylogenomic reconstructions and comparative analyses of Kickxellomycotina fungi.</title>
        <authorList>
            <person name="Reynolds N.K."/>
            <person name="Stajich J.E."/>
            <person name="Barry K."/>
            <person name="Grigoriev I.V."/>
            <person name="Crous P."/>
            <person name="Smith M.E."/>
        </authorList>
    </citation>
    <scope>NUCLEOTIDE SEQUENCE</scope>
    <source>
        <strain evidence="2">BCRC 34297</strain>
    </source>
</reference>
<evidence type="ECO:0000256" key="1">
    <source>
        <dbReference type="SAM" id="MobiDB-lite"/>
    </source>
</evidence>
<accession>A0A9W8H2R3</accession>
<gene>
    <name evidence="2" type="ORF">GGI19_000602</name>
</gene>
<dbReference type="EMBL" id="JANBUH010000017">
    <property type="protein sequence ID" value="KAJ2756724.1"/>
    <property type="molecule type" value="Genomic_DNA"/>
</dbReference>
<feature type="compositionally biased region" description="Polar residues" evidence="1">
    <location>
        <begin position="1"/>
        <end position="11"/>
    </location>
</feature>
<organism evidence="2 3">
    <name type="scientific">Coemansia pectinata</name>
    <dbReference type="NCBI Taxonomy" id="1052879"/>
    <lineage>
        <taxon>Eukaryota</taxon>
        <taxon>Fungi</taxon>
        <taxon>Fungi incertae sedis</taxon>
        <taxon>Zoopagomycota</taxon>
        <taxon>Kickxellomycotina</taxon>
        <taxon>Kickxellomycetes</taxon>
        <taxon>Kickxellales</taxon>
        <taxon>Kickxellaceae</taxon>
        <taxon>Coemansia</taxon>
    </lineage>
</organism>
<evidence type="ECO:0000313" key="3">
    <source>
        <dbReference type="Proteomes" id="UP001140011"/>
    </source>
</evidence>
<feature type="region of interest" description="Disordered" evidence="1">
    <location>
        <begin position="240"/>
        <end position="454"/>
    </location>
</feature>
<dbReference type="AlphaFoldDB" id="A0A9W8H2R3"/>
<feature type="region of interest" description="Disordered" evidence="1">
    <location>
        <begin position="1"/>
        <end position="21"/>
    </location>
</feature>
<proteinExistence type="predicted"/>
<feature type="compositionally biased region" description="Basic and acidic residues" evidence="1">
    <location>
        <begin position="267"/>
        <end position="285"/>
    </location>
</feature>
<evidence type="ECO:0000313" key="2">
    <source>
        <dbReference type="EMBL" id="KAJ2756724.1"/>
    </source>
</evidence>
<name>A0A9W8H2R3_9FUNG</name>
<dbReference type="OrthoDB" id="5597932at2759"/>